<dbReference type="PROSITE" id="PS01271">
    <property type="entry name" value="NA_SULFATE"/>
    <property type="match status" value="1"/>
</dbReference>
<feature type="transmembrane region" description="Helical" evidence="6">
    <location>
        <begin position="27"/>
        <end position="44"/>
    </location>
</feature>
<dbReference type="GO" id="GO:0005886">
    <property type="term" value="C:plasma membrane"/>
    <property type="evidence" value="ECO:0007669"/>
    <property type="project" value="TreeGrafter"/>
</dbReference>
<feature type="transmembrane region" description="Helical" evidence="6">
    <location>
        <begin position="361"/>
        <end position="381"/>
    </location>
</feature>
<evidence type="ECO:0000313" key="9">
    <source>
        <dbReference type="Proteomes" id="UP000594034"/>
    </source>
</evidence>
<evidence type="ECO:0000256" key="3">
    <source>
        <dbReference type="ARBA" id="ARBA00022692"/>
    </source>
</evidence>
<dbReference type="EMBL" id="CP040449">
    <property type="protein sequence ID" value="QFI54714.1"/>
    <property type="molecule type" value="Genomic_DNA"/>
</dbReference>
<evidence type="ECO:0000313" key="8">
    <source>
        <dbReference type="EMBL" id="QFI54714.1"/>
    </source>
</evidence>
<protein>
    <submittedName>
        <fullName evidence="8">DASS family sodium-coupled anion symporter</fullName>
    </submittedName>
</protein>
<dbReference type="CDD" id="cd01115">
    <property type="entry name" value="SLC13_permease"/>
    <property type="match status" value="1"/>
</dbReference>
<comment type="subcellular location">
    <subcellularLocation>
        <location evidence="1">Membrane</location>
        <topology evidence="1">Multi-pass membrane protein</topology>
    </subcellularLocation>
</comment>
<evidence type="ECO:0000256" key="4">
    <source>
        <dbReference type="ARBA" id="ARBA00022989"/>
    </source>
</evidence>
<dbReference type="InterPro" id="IPR001898">
    <property type="entry name" value="SLC13A/DASS"/>
</dbReference>
<keyword evidence="9" id="KW-1185">Reference proteome</keyword>
<dbReference type="NCBIfam" id="TIGR00785">
    <property type="entry name" value="dass"/>
    <property type="match status" value="1"/>
</dbReference>
<organism evidence="8 9">
    <name type="scientific">Aeromonas simiae</name>
    <dbReference type="NCBI Taxonomy" id="218936"/>
    <lineage>
        <taxon>Bacteria</taxon>
        <taxon>Pseudomonadati</taxon>
        <taxon>Pseudomonadota</taxon>
        <taxon>Gammaproteobacteria</taxon>
        <taxon>Aeromonadales</taxon>
        <taxon>Aeromonadaceae</taxon>
        <taxon>Aeromonas</taxon>
    </lineage>
</organism>
<feature type="transmembrane region" description="Helical" evidence="6">
    <location>
        <begin position="225"/>
        <end position="245"/>
    </location>
</feature>
<feature type="domain" description="Citrate transporter-like" evidence="7">
    <location>
        <begin position="62"/>
        <end position="412"/>
    </location>
</feature>
<reference evidence="8 9" key="1">
    <citation type="submission" date="2019-05" db="EMBL/GenBank/DDBJ databases">
        <title>OXA-830, a novel chromosomally encoded expanded-spectrum class D beta-lactamase in Aeromonas simiae.</title>
        <authorList>
            <person name="Zhou W."/>
            <person name="Chen Q."/>
        </authorList>
    </citation>
    <scope>NUCLEOTIDE SEQUENCE [LARGE SCALE GENOMIC DNA]</scope>
    <source>
        <strain evidence="8 9">A6</strain>
    </source>
</reference>
<dbReference type="KEGG" id="asim:FE240_08420"/>
<evidence type="ECO:0000256" key="1">
    <source>
        <dbReference type="ARBA" id="ARBA00004141"/>
    </source>
</evidence>
<keyword evidence="2" id="KW-0813">Transport</keyword>
<evidence type="ECO:0000259" key="7">
    <source>
        <dbReference type="Pfam" id="PF03600"/>
    </source>
</evidence>
<feature type="transmembrane region" description="Helical" evidence="6">
    <location>
        <begin position="183"/>
        <end position="205"/>
    </location>
</feature>
<evidence type="ECO:0000256" key="2">
    <source>
        <dbReference type="ARBA" id="ARBA00022448"/>
    </source>
</evidence>
<gene>
    <name evidence="8" type="ORF">FE240_08420</name>
</gene>
<feature type="transmembrane region" description="Helical" evidence="6">
    <location>
        <begin position="289"/>
        <end position="310"/>
    </location>
</feature>
<keyword evidence="4 6" id="KW-1133">Transmembrane helix</keyword>
<proteinExistence type="predicted"/>
<keyword evidence="5 6" id="KW-0472">Membrane</keyword>
<evidence type="ECO:0000256" key="6">
    <source>
        <dbReference type="SAM" id="Phobius"/>
    </source>
</evidence>
<accession>A0A5J6WWM6</accession>
<dbReference type="InterPro" id="IPR031312">
    <property type="entry name" value="Na/sul_symport_CS"/>
</dbReference>
<dbReference type="PANTHER" id="PTHR10283">
    <property type="entry name" value="SOLUTE CARRIER FAMILY 13 MEMBER"/>
    <property type="match status" value="1"/>
</dbReference>
<feature type="transmembrane region" description="Helical" evidence="6">
    <location>
        <begin position="97"/>
        <end position="116"/>
    </location>
</feature>
<feature type="transmembrane region" description="Helical" evidence="6">
    <location>
        <begin position="266"/>
        <end position="283"/>
    </location>
</feature>
<dbReference type="InterPro" id="IPR004680">
    <property type="entry name" value="Cit_transptr-like_dom"/>
</dbReference>
<keyword evidence="3 6" id="KW-0812">Transmembrane</keyword>
<dbReference type="GO" id="GO:0015141">
    <property type="term" value="F:succinate transmembrane transporter activity"/>
    <property type="evidence" value="ECO:0007669"/>
    <property type="project" value="UniProtKB-ARBA"/>
</dbReference>
<dbReference type="Pfam" id="PF03600">
    <property type="entry name" value="CitMHS"/>
    <property type="match status" value="1"/>
</dbReference>
<dbReference type="RefSeq" id="WP_193004145.1">
    <property type="nucleotide sequence ID" value="NZ_CP040449.1"/>
</dbReference>
<dbReference type="AlphaFoldDB" id="A0A5J6WWM6"/>
<dbReference type="Proteomes" id="UP000594034">
    <property type="component" value="Chromosome"/>
</dbReference>
<sequence length="470" mass="49692">MNVQTQPKLQPDPLAPQAPRQWLDIKSGILIADLLLLAALLAWLPFDANVNKGLAILIFIAVLWLTEAVHITITALAIPVLATLLGVFEMSKSLTDFANPVLFLFFGGFALAAALSKQGLDTQIAAKVMQLAKGHLGWGAIVLFTITAALSMWISNTATAAMMMPLALGMLKGLDIHKERRTLVFVLLGVAYSASIGGIGTLVGSPPNAIAAAQMGLGFTDWLKFGIPVVLIFMPVGIGLLYLVMRPNLSHQVKSEAVSIRWTGQRKVTLAIFLTTVLLWIGSQPISQALGGIAQLDTLIAMGAILAIAVSRVATWDDINQNTDWGVLMLFGGGLTLSAILKQTGANAFLAEHLSGTLSGMPLFIILLCLTAFVVFLTELVSNTATAALLVPLFAGVAEALGVSPIVISVLIAVGASCAFMLPVATPPNAIVFASGHIKQREMMRAGLVLNLVFTVILTLLAYFVGNILL</sequence>
<feature type="transmembrane region" description="Helical" evidence="6">
    <location>
        <begin position="136"/>
        <end position="162"/>
    </location>
</feature>
<feature type="transmembrane region" description="Helical" evidence="6">
    <location>
        <begin position="446"/>
        <end position="465"/>
    </location>
</feature>
<feature type="transmembrane region" description="Helical" evidence="6">
    <location>
        <begin position="388"/>
        <end position="408"/>
    </location>
</feature>
<dbReference type="PANTHER" id="PTHR10283:SF82">
    <property type="entry name" value="SOLUTE CARRIER FAMILY 13 MEMBER 2"/>
    <property type="match status" value="1"/>
</dbReference>
<evidence type="ECO:0000256" key="5">
    <source>
        <dbReference type="ARBA" id="ARBA00023136"/>
    </source>
</evidence>
<name>A0A5J6WWM6_9GAMM</name>
<feature type="transmembrane region" description="Helical" evidence="6">
    <location>
        <begin position="56"/>
        <end position="85"/>
    </location>
</feature>
<feature type="transmembrane region" description="Helical" evidence="6">
    <location>
        <begin position="414"/>
        <end position="434"/>
    </location>
</feature>
<feature type="transmembrane region" description="Helical" evidence="6">
    <location>
        <begin position="322"/>
        <end position="341"/>
    </location>
</feature>